<feature type="non-terminal residue" evidence="1">
    <location>
        <position position="145"/>
    </location>
</feature>
<dbReference type="EMBL" id="BART01022078">
    <property type="protein sequence ID" value="GAG92097.1"/>
    <property type="molecule type" value="Genomic_DNA"/>
</dbReference>
<name>X1CG89_9ZZZZ</name>
<accession>X1CG89</accession>
<protein>
    <recommendedName>
        <fullName evidence="2">Macroglobulin domain-containing protein</fullName>
    </recommendedName>
</protein>
<proteinExistence type="predicted"/>
<reference evidence="1" key="1">
    <citation type="journal article" date="2014" name="Front. Microbiol.">
        <title>High frequency of phylogenetically diverse reductive dehalogenase-homologous genes in deep subseafloor sedimentary metagenomes.</title>
        <authorList>
            <person name="Kawai M."/>
            <person name="Futagami T."/>
            <person name="Toyoda A."/>
            <person name="Takaki Y."/>
            <person name="Nishi S."/>
            <person name="Hori S."/>
            <person name="Arai W."/>
            <person name="Tsubouchi T."/>
            <person name="Morono Y."/>
            <person name="Uchiyama I."/>
            <person name="Ito T."/>
            <person name="Fujiyama A."/>
            <person name="Inagaki F."/>
            <person name="Takami H."/>
        </authorList>
    </citation>
    <scope>NUCLEOTIDE SEQUENCE</scope>
    <source>
        <strain evidence="1">Expedition CK06-06</strain>
    </source>
</reference>
<comment type="caution">
    <text evidence="1">The sequence shown here is derived from an EMBL/GenBank/DDBJ whole genome shotgun (WGS) entry which is preliminary data.</text>
</comment>
<evidence type="ECO:0000313" key="1">
    <source>
        <dbReference type="EMBL" id="GAG92097.1"/>
    </source>
</evidence>
<organism evidence="1">
    <name type="scientific">marine sediment metagenome</name>
    <dbReference type="NCBI Taxonomy" id="412755"/>
    <lineage>
        <taxon>unclassified sequences</taxon>
        <taxon>metagenomes</taxon>
        <taxon>ecological metagenomes</taxon>
    </lineage>
</organism>
<gene>
    <name evidence="1" type="ORF">S01H4_40525</name>
</gene>
<sequence length="145" mass="15831">MDKYDTITFTHTRLTVTQSADAEFEILGEAEIKVTPGYGIQGSIVTIEGWNFTAIDEEEVVIDLFDVGDDPLVEADEQWIEDVETDSDGHFLETIQVPATTSGEYEVGAHQRGYAIAAVDDLRIGMMIVILSPESGPTGTEVTMS</sequence>
<dbReference type="AlphaFoldDB" id="X1CG89"/>
<evidence type="ECO:0008006" key="2">
    <source>
        <dbReference type="Google" id="ProtNLM"/>
    </source>
</evidence>